<dbReference type="EMBL" id="VIIS01002061">
    <property type="protein sequence ID" value="KAF0289105.1"/>
    <property type="molecule type" value="Genomic_DNA"/>
</dbReference>
<dbReference type="PANTHER" id="PTHR24064">
    <property type="entry name" value="SOLUTE CARRIER FAMILY 22 MEMBER"/>
    <property type="match status" value="1"/>
</dbReference>
<evidence type="ECO:0000256" key="5">
    <source>
        <dbReference type="SAM" id="MobiDB-lite"/>
    </source>
</evidence>
<feature type="transmembrane region" description="Helical" evidence="6">
    <location>
        <begin position="177"/>
        <end position="194"/>
    </location>
</feature>
<feature type="domain" description="Major facilitator superfamily (MFS) profile" evidence="7">
    <location>
        <begin position="50"/>
        <end position="534"/>
    </location>
</feature>
<dbReference type="SUPFAM" id="SSF103473">
    <property type="entry name" value="MFS general substrate transporter"/>
    <property type="match status" value="1"/>
</dbReference>
<accession>A0A6A4V5Z0</accession>
<feature type="transmembrane region" description="Helical" evidence="6">
    <location>
        <begin position="436"/>
        <end position="458"/>
    </location>
</feature>
<dbReference type="GO" id="GO:0016020">
    <property type="term" value="C:membrane"/>
    <property type="evidence" value="ECO:0007669"/>
    <property type="project" value="UniProtKB-SubCell"/>
</dbReference>
<keyword evidence="9" id="KW-1185">Reference proteome</keyword>
<evidence type="ECO:0000259" key="7">
    <source>
        <dbReference type="PROSITE" id="PS50850"/>
    </source>
</evidence>
<dbReference type="OrthoDB" id="6884957at2759"/>
<dbReference type="InterPro" id="IPR011701">
    <property type="entry name" value="MFS"/>
</dbReference>
<evidence type="ECO:0000256" key="3">
    <source>
        <dbReference type="ARBA" id="ARBA00022989"/>
    </source>
</evidence>
<dbReference type="Gene3D" id="1.20.1250.20">
    <property type="entry name" value="MFS general substrate transporter like domains"/>
    <property type="match status" value="1"/>
</dbReference>
<keyword evidence="4 6" id="KW-0472">Membrane</keyword>
<dbReference type="Proteomes" id="UP000440578">
    <property type="component" value="Unassembled WGS sequence"/>
</dbReference>
<dbReference type="PROSITE" id="PS50850">
    <property type="entry name" value="MFS"/>
    <property type="match status" value="1"/>
</dbReference>
<comment type="caution">
    <text evidence="8">The sequence shown here is derived from an EMBL/GenBank/DDBJ whole genome shotgun (WGS) entry which is preliminary data.</text>
</comment>
<gene>
    <name evidence="8" type="primary">SLC22A13_0</name>
    <name evidence="8" type="ORF">FJT64_012575</name>
</gene>
<evidence type="ECO:0000256" key="6">
    <source>
        <dbReference type="SAM" id="Phobius"/>
    </source>
</evidence>
<evidence type="ECO:0000256" key="2">
    <source>
        <dbReference type="ARBA" id="ARBA00022692"/>
    </source>
</evidence>
<feature type="transmembrane region" description="Helical" evidence="6">
    <location>
        <begin position="374"/>
        <end position="397"/>
    </location>
</feature>
<feature type="transmembrane region" description="Helical" evidence="6">
    <location>
        <begin position="148"/>
        <end position="165"/>
    </location>
</feature>
<dbReference type="Pfam" id="PF07690">
    <property type="entry name" value="MFS_1"/>
    <property type="match status" value="1"/>
</dbReference>
<keyword evidence="3 6" id="KW-1133">Transmembrane helix</keyword>
<evidence type="ECO:0000313" key="9">
    <source>
        <dbReference type="Proteomes" id="UP000440578"/>
    </source>
</evidence>
<feature type="transmembrane region" description="Helical" evidence="6">
    <location>
        <begin position="235"/>
        <end position="255"/>
    </location>
</feature>
<feature type="transmembrane region" description="Helical" evidence="6">
    <location>
        <begin position="510"/>
        <end position="529"/>
    </location>
</feature>
<dbReference type="AlphaFoldDB" id="A0A6A4V5Z0"/>
<protein>
    <submittedName>
        <fullName evidence="8">Solute carrier family 22 member 13</fullName>
    </submittedName>
</protein>
<feature type="transmembrane region" description="Helical" evidence="6">
    <location>
        <begin position="470"/>
        <end position="490"/>
    </location>
</feature>
<feature type="transmembrane region" description="Helical" evidence="6">
    <location>
        <begin position="38"/>
        <end position="57"/>
    </location>
</feature>
<evidence type="ECO:0000313" key="8">
    <source>
        <dbReference type="EMBL" id="KAF0289105.1"/>
    </source>
</evidence>
<feature type="transmembrane region" description="Helical" evidence="6">
    <location>
        <begin position="350"/>
        <end position="368"/>
    </location>
</feature>
<feature type="region of interest" description="Disordered" evidence="5">
    <location>
        <begin position="93"/>
        <end position="113"/>
    </location>
</feature>
<dbReference type="InterPro" id="IPR036259">
    <property type="entry name" value="MFS_trans_sf"/>
</dbReference>
<reference evidence="8 9" key="1">
    <citation type="submission" date="2019-07" db="EMBL/GenBank/DDBJ databases">
        <title>Draft genome assembly of a fouling barnacle, Amphibalanus amphitrite (Darwin, 1854): The first reference genome for Thecostraca.</title>
        <authorList>
            <person name="Kim W."/>
        </authorList>
    </citation>
    <scope>NUCLEOTIDE SEQUENCE [LARGE SCALE GENOMIC DNA]</scope>
    <source>
        <strain evidence="8">SNU_AA5</strain>
        <tissue evidence="8">Soma without cirri and trophi</tissue>
    </source>
</reference>
<dbReference type="GO" id="GO:0022857">
    <property type="term" value="F:transmembrane transporter activity"/>
    <property type="evidence" value="ECO:0007669"/>
    <property type="project" value="InterPro"/>
</dbReference>
<feature type="transmembrane region" description="Helical" evidence="6">
    <location>
        <begin position="409"/>
        <end position="430"/>
    </location>
</feature>
<evidence type="ECO:0000256" key="1">
    <source>
        <dbReference type="ARBA" id="ARBA00004141"/>
    </source>
</evidence>
<organism evidence="8 9">
    <name type="scientific">Amphibalanus amphitrite</name>
    <name type="common">Striped barnacle</name>
    <name type="synonym">Balanus amphitrite</name>
    <dbReference type="NCBI Taxonomy" id="1232801"/>
    <lineage>
        <taxon>Eukaryota</taxon>
        <taxon>Metazoa</taxon>
        <taxon>Ecdysozoa</taxon>
        <taxon>Arthropoda</taxon>
        <taxon>Crustacea</taxon>
        <taxon>Multicrustacea</taxon>
        <taxon>Cirripedia</taxon>
        <taxon>Thoracica</taxon>
        <taxon>Thoracicalcarea</taxon>
        <taxon>Balanomorpha</taxon>
        <taxon>Balanoidea</taxon>
        <taxon>Balanidae</taxon>
        <taxon>Amphibalaninae</taxon>
        <taxon>Amphibalanus</taxon>
    </lineage>
</organism>
<dbReference type="InterPro" id="IPR020846">
    <property type="entry name" value="MFS_dom"/>
</dbReference>
<feature type="transmembrane region" description="Helical" evidence="6">
    <location>
        <begin position="261"/>
        <end position="282"/>
    </location>
</feature>
<evidence type="ECO:0000256" key="4">
    <source>
        <dbReference type="ARBA" id="ARBA00023136"/>
    </source>
</evidence>
<name>A0A6A4V5Z0_AMPAM</name>
<keyword evidence="2 6" id="KW-0812">Transmembrane</keyword>
<sequence>MPSMAEKAREAGRLEKCPRPTFETLLEQVGSFGLYQRLMCVMLIGGSTLVCSLTYYAQLLMMLTPPLSCRGVPADRQTDGGCARLTDSSTQSLLDAAGGPGEPQGNGSTGAGATEDGRCGSWSYDTSVLFDTIASENDWVCRDAWRPFTVNAIFWAGNIVGSWFWGILSDRLGRRPATLASFLVYAAGGALTLVQPSSFAAILLVRFLVGSAHNTVSHLPYVLVIEYCGSAYRTYPLMLLIASWGLGGLLLPWIAYAIWNWRILVVVTSAPLLLALALYRYIPESASWLMVNGRGDEAREVLQFVASVNGRQLDEAVFCEVMVEKREGEPEQPTESLLHVWKHPRLMKNLALVTLLWMLSNVCFYGHSQNSGNLGSSVFVSFSLGGGVEVAAALLVPPLLQRFGRRWPMVTFLVTSGLCGVAYAVVGNALATGGRLALALAGRMLIMGAYSTCLQYGPELFPTVIRGQSLALYETMGGIAIFVSPSIVYLRQTMPSDPPSIFQHQTTPGLPLLIIGALSLVAGSITTLLPETGGGHLPQTLSDGDLLGAGQGLFDACRKPRSYTDEDCSGDVKV</sequence>
<feature type="compositionally biased region" description="Gly residues" evidence="5">
    <location>
        <begin position="98"/>
        <end position="110"/>
    </location>
</feature>
<proteinExistence type="predicted"/>
<comment type="subcellular location">
    <subcellularLocation>
        <location evidence="1">Membrane</location>
        <topology evidence="1">Multi-pass membrane protein</topology>
    </subcellularLocation>
</comment>